<evidence type="ECO:0000256" key="9">
    <source>
        <dbReference type="SAM" id="SignalP"/>
    </source>
</evidence>
<feature type="domain" description="Glycoside hydrolase family 20 catalytic" evidence="10">
    <location>
        <begin position="209"/>
        <end position="535"/>
    </location>
</feature>
<dbReference type="Gene3D" id="3.30.379.10">
    <property type="entry name" value="Chitobiase/beta-hexosaminidase domain 2-like"/>
    <property type="match status" value="1"/>
</dbReference>
<feature type="active site" description="Proton donor" evidence="8">
    <location>
        <position position="363"/>
    </location>
</feature>
<evidence type="ECO:0000256" key="2">
    <source>
        <dbReference type="ARBA" id="ARBA00006285"/>
    </source>
</evidence>
<accession>A0AAW1V3E3</accession>
<dbReference type="SUPFAM" id="SSF51445">
    <property type="entry name" value="(Trans)glycosidases"/>
    <property type="match status" value="1"/>
</dbReference>
<keyword evidence="6" id="KW-0325">Glycoprotein</keyword>
<dbReference type="InterPro" id="IPR029018">
    <property type="entry name" value="Hex-like_dom2"/>
</dbReference>
<dbReference type="Pfam" id="PF00728">
    <property type="entry name" value="Glyco_hydro_20"/>
    <property type="match status" value="1"/>
</dbReference>
<protein>
    <recommendedName>
        <fullName evidence="3">beta-N-acetylhexosaminidase</fullName>
        <ecNumber evidence="3">3.2.1.52</ecNumber>
    </recommendedName>
</protein>
<dbReference type="Proteomes" id="UP001431783">
    <property type="component" value="Unassembled WGS sequence"/>
</dbReference>
<evidence type="ECO:0000256" key="7">
    <source>
        <dbReference type="ARBA" id="ARBA00023295"/>
    </source>
</evidence>
<evidence type="ECO:0000256" key="6">
    <source>
        <dbReference type="ARBA" id="ARBA00023180"/>
    </source>
</evidence>
<comment type="caution">
    <text evidence="12">The sequence shown here is derived from an EMBL/GenBank/DDBJ whole genome shotgun (WGS) entry which is preliminary data.</text>
</comment>
<evidence type="ECO:0000256" key="1">
    <source>
        <dbReference type="ARBA" id="ARBA00001231"/>
    </source>
</evidence>
<gene>
    <name evidence="12" type="ORF">WA026_021089</name>
</gene>
<dbReference type="GO" id="GO:0030203">
    <property type="term" value="P:glycosaminoglycan metabolic process"/>
    <property type="evidence" value="ECO:0007669"/>
    <property type="project" value="TreeGrafter"/>
</dbReference>
<evidence type="ECO:0000313" key="12">
    <source>
        <dbReference type="EMBL" id="KAK9887242.1"/>
    </source>
</evidence>
<dbReference type="Gene3D" id="3.20.20.80">
    <property type="entry name" value="Glycosidases"/>
    <property type="match status" value="1"/>
</dbReference>
<keyword evidence="4 9" id="KW-0732">Signal</keyword>
<dbReference type="InterPro" id="IPR015883">
    <property type="entry name" value="Glyco_hydro_20_cat"/>
</dbReference>
<dbReference type="InterPro" id="IPR025705">
    <property type="entry name" value="Beta_hexosaminidase_sua/sub"/>
</dbReference>
<dbReference type="GO" id="GO:0016231">
    <property type="term" value="F:beta-N-acetylglucosaminidase activity"/>
    <property type="evidence" value="ECO:0007669"/>
    <property type="project" value="TreeGrafter"/>
</dbReference>
<dbReference type="AlphaFoldDB" id="A0AAW1V3E3"/>
<feature type="signal peptide" evidence="9">
    <location>
        <begin position="1"/>
        <end position="20"/>
    </location>
</feature>
<evidence type="ECO:0000256" key="5">
    <source>
        <dbReference type="ARBA" id="ARBA00022801"/>
    </source>
</evidence>
<dbReference type="PANTHER" id="PTHR22600">
    <property type="entry name" value="BETA-HEXOSAMINIDASE"/>
    <property type="match status" value="1"/>
</dbReference>
<evidence type="ECO:0000256" key="4">
    <source>
        <dbReference type="ARBA" id="ARBA00022729"/>
    </source>
</evidence>
<organism evidence="12 13">
    <name type="scientific">Henosepilachna vigintioctopunctata</name>
    <dbReference type="NCBI Taxonomy" id="420089"/>
    <lineage>
        <taxon>Eukaryota</taxon>
        <taxon>Metazoa</taxon>
        <taxon>Ecdysozoa</taxon>
        <taxon>Arthropoda</taxon>
        <taxon>Hexapoda</taxon>
        <taxon>Insecta</taxon>
        <taxon>Pterygota</taxon>
        <taxon>Neoptera</taxon>
        <taxon>Endopterygota</taxon>
        <taxon>Coleoptera</taxon>
        <taxon>Polyphaga</taxon>
        <taxon>Cucujiformia</taxon>
        <taxon>Coccinelloidea</taxon>
        <taxon>Coccinellidae</taxon>
        <taxon>Epilachninae</taxon>
        <taxon>Epilachnini</taxon>
        <taxon>Henosepilachna</taxon>
    </lineage>
</organism>
<dbReference type="PRINTS" id="PR00738">
    <property type="entry name" value="GLHYDRLASE20"/>
</dbReference>
<evidence type="ECO:0000256" key="8">
    <source>
        <dbReference type="PIRSR" id="PIRSR625705-1"/>
    </source>
</evidence>
<dbReference type="EC" id="3.2.1.52" evidence="3"/>
<dbReference type="SUPFAM" id="SSF55545">
    <property type="entry name" value="beta-N-acetylhexosaminidase-like domain"/>
    <property type="match status" value="1"/>
</dbReference>
<name>A0AAW1V3E3_9CUCU</name>
<sequence length="577" mass="67286">MNKFVIIWILSCGFCVICKTSSPEFKSDYSRNHLHWTCSNNACERIAGNYRVNKTLLTLETCRKMCVDDPIWPLPKSMKIFNKWHSQFLKNKIMYNIEALPGTLKLLEESIKIFRAYFKKNDTTREGNYLKLNIRVKNKDDIVKLELGTNECYQLFVKLGKTVNVTIVSQTFFGARHGLESLSQLIWFDPHENTYQILHDVEIEDCPEFAYRGVMVDTSRNFFPIILLKKVVDGMSHTKLNILHLHLTDSVSFPMKLKDLEWLSNGAYDDESLYTEEDIEDLIQYSTLRGVKLILEIDAPSHVSAGWHFHPTLSDLVICDEEDILNGHLNPDNEESLNILQNIYRNLLNLMHNDDIFHIGGDEVNLRCLETTKTARNFSDMITFWANYTNVLFERLKLANNNKLPKNVIMWSSPLTDSYDGLNYLNHKENIIVQFWFGNSYLFLAKQFRVIFSTVGYWYLDCGFGPWKPSQVHGVCDPFKNWQKAYEYRPWESKYIKSLTEGGEVCLWSEQVAEESLETRIWPRAAAFAERMWSDPPELNNNTYVRLDNLRESMRSRGIKVSAIWPRWCSINPGSCQ</sequence>
<evidence type="ECO:0000256" key="3">
    <source>
        <dbReference type="ARBA" id="ARBA00012663"/>
    </source>
</evidence>
<dbReference type="EMBL" id="JARQZJ010000106">
    <property type="protein sequence ID" value="KAK9887242.1"/>
    <property type="molecule type" value="Genomic_DNA"/>
</dbReference>
<feature type="chain" id="PRO_5043979771" description="beta-N-acetylhexosaminidase" evidence="9">
    <location>
        <begin position="21"/>
        <end position="577"/>
    </location>
</feature>
<keyword evidence="7" id="KW-0326">Glycosidase</keyword>
<dbReference type="PANTHER" id="PTHR22600:SF3">
    <property type="entry name" value="BETA-HEXOSAMINIDASE FDL-RELATED"/>
    <property type="match status" value="1"/>
</dbReference>
<keyword evidence="13" id="KW-1185">Reference proteome</keyword>
<keyword evidence="5" id="KW-0378">Hydrolase</keyword>
<dbReference type="GO" id="GO:0005975">
    <property type="term" value="P:carbohydrate metabolic process"/>
    <property type="evidence" value="ECO:0007669"/>
    <property type="project" value="InterPro"/>
</dbReference>
<feature type="domain" description="Beta-hexosaminidase eukaryotic type N-terminal" evidence="11">
    <location>
        <begin position="118"/>
        <end position="185"/>
    </location>
</feature>
<dbReference type="Pfam" id="PF14845">
    <property type="entry name" value="Glycohydro_20b2"/>
    <property type="match status" value="1"/>
</dbReference>
<comment type="catalytic activity">
    <reaction evidence="1">
        <text>Hydrolysis of terminal non-reducing N-acetyl-D-hexosamine residues in N-acetyl-beta-D-hexosaminides.</text>
        <dbReference type="EC" id="3.2.1.52"/>
    </reaction>
</comment>
<comment type="similarity">
    <text evidence="2">Belongs to the glycosyl hydrolase 20 family.</text>
</comment>
<dbReference type="InterPro" id="IPR017853">
    <property type="entry name" value="GH"/>
</dbReference>
<proteinExistence type="inferred from homology"/>
<evidence type="ECO:0000259" key="10">
    <source>
        <dbReference type="Pfam" id="PF00728"/>
    </source>
</evidence>
<evidence type="ECO:0000259" key="11">
    <source>
        <dbReference type="Pfam" id="PF14845"/>
    </source>
</evidence>
<dbReference type="InterPro" id="IPR029019">
    <property type="entry name" value="HEX_eukaryotic_N"/>
</dbReference>
<reference evidence="12 13" key="1">
    <citation type="submission" date="2023-03" db="EMBL/GenBank/DDBJ databases">
        <title>Genome insight into feeding habits of ladybird beetles.</title>
        <authorList>
            <person name="Li H.-S."/>
            <person name="Huang Y.-H."/>
            <person name="Pang H."/>
        </authorList>
    </citation>
    <scope>NUCLEOTIDE SEQUENCE [LARGE SCALE GENOMIC DNA]</scope>
    <source>
        <strain evidence="12">SYSU_2023b</strain>
        <tissue evidence="12">Whole body</tissue>
    </source>
</reference>
<dbReference type="FunFam" id="3.20.20.80:FF:000063">
    <property type="entry name" value="Beta-hexosaminidase"/>
    <property type="match status" value="1"/>
</dbReference>
<evidence type="ECO:0000313" key="13">
    <source>
        <dbReference type="Proteomes" id="UP001431783"/>
    </source>
</evidence>
<dbReference type="GO" id="GO:0005886">
    <property type="term" value="C:plasma membrane"/>
    <property type="evidence" value="ECO:0007669"/>
    <property type="project" value="TreeGrafter"/>
</dbReference>